<dbReference type="Gene3D" id="3.40.190.150">
    <property type="entry name" value="Bordetella uptake gene, domain 1"/>
    <property type="match status" value="1"/>
</dbReference>
<dbReference type="InterPro" id="IPR042100">
    <property type="entry name" value="Bug_dom1"/>
</dbReference>
<accession>A0A512N7S7</accession>
<dbReference type="EMBL" id="BKAJ01000032">
    <property type="protein sequence ID" value="GEP54731.1"/>
    <property type="molecule type" value="Genomic_DNA"/>
</dbReference>
<dbReference type="Gene3D" id="3.40.190.10">
    <property type="entry name" value="Periplasmic binding protein-like II"/>
    <property type="match status" value="1"/>
</dbReference>
<name>A0A512N7S7_9HYPH</name>
<dbReference type="Proteomes" id="UP000321058">
    <property type="component" value="Unassembled WGS sequence"/>
</dbReference>
<dbReference type="PANTHER" id="PTHR42928">
    <property type="entry name" value="TRICARBOXYLATE-BINDING PROTEIN"/>
    <property type="match status" value="1"/>
</dbReference>
<evidence type="ECO:0008006" key="5">
    <source>
        <dbReference type="Google" id="ProtNLM"/>
    </source>
</evidence>
<gene>
    <name evidence="3" type="ORF">RSO01_18970</name>
</gene>
<sequence length="319" mass="32882">MHFFRILLLVLFLAVPARAQPAYPSKPITLVAAFAPGGATDTAARIIAKELSIELGQPVVVDNRAGAGGAIGASSVARAAPDGYTLLLGTGSELVVLPAVKIKAPYDALKAFEPIAEIGTISFVLVAHPAVPANTVQELVALARASPGKLSYASFGMGSTNHLLGEFFMKRSGTDLLHVPYKGSAAAATDLVAGEVKLAFDTTTVAMPLVQSGKLKALAVLSSARSNAAPDVPTLTESGIALATVGWVGVLGPHGMPAPIVSRLNEAINKVLATPAIRDAFAERGVGVVTTTPQQFGDFLKSEVNEWTEVVKASGVQVE</sequence>
<dbReference type="InterPro" id="IPR005064">
    <property type="entry name" value="BUG"/>
</dbReference>
<reference evidence="3 4" key="1">
    <citation type="submission" date="2019-07" db="EMBL/GenBank/DDBJ databases">
        <title>Whole genome shotgun sequence of Reyranella soli NBRC 108950.</title>
        <authorList>
            <person name="Hosoyama A."/>
            <person name="Uohara A."/>
            <person name="Ohji S."/>
            <person name="Ichikawa N."/>
        </authorList>
    </citation>
    <scope>NUCLEOTIDE SEQUENCE [LARGE SCALE GENOMIC DNA]</scope>
    <source>
        <strain evidence="3 4">NBRC 108950</strain>
    </source>
</reference>
<dbReference type="PIRSF" id="PIRSF017082">
    <property type="entry name" value="YflP"/>
    <property type="match status" value="1"/>
</dbReference>
<protein>
    <recommendedName>
        <fullName evidence="5">MFS transporter</fullName>
    </recommendedName>
</protein>
<dbReference type="CDD" id="cd13578">
    <property type="entry name" value="PBP2_Bug27"/>
    <property type="match status" value="1"/>
</dbReference>
<comment type="caution">
    <text evidence="3">The sequence shown here is derived from an EMBL/GenBank/DDBJ whole genome shotgun (WGS) entry which is preliminary data.</text>
</comment>
<feature type="chain" id="PRO_5021725252" description="MFS transporter" evidence="2">
    <location>
        <begin position="20"/>
        <end position="319"/>
    </location>
</feature>
<evidence type="ECO:0000256" key="2">
    <source>
        <dbReference type="SAM" id="SignalP"/>
    </source>
</evidence>
<dbReference type="PANTHER" id="PTHR42928:SF5">
    <property type="entry name" value="BLR1237 PROTEIN"/>
    <property type="match status" value="1"/>
</dbReference>
<dbReference type="OrthoDB" id="8443386at2"/>
<keyword evidence="2" id="KW-0732">Signal</keyword>
<comment type="similarity">
    <text evidence="1">Belongs to the UPF0065 (bug) family.</text>
</comment>
<dbReference type="Pfam" id="PF03401">
    <property type="entry name" value="TctC"/>
    <property type="match status" value="1"/>
</dbReference>
<feature type="signal peptide" evidence="2">
    <location>
        <begin position="1"/>
        <end position="19"/>
    </location>
</feature>
<keyword evidence="4" id="KW-1185">Reference proteome</keyword>
<organism evidence="3 4">
    <name type="scientific">Reyranella soli</name>
    <dbReference type="NCBI Taxonomy" id="1230389"/>
    <lineage>
        <taxon>Bacteria</taxon>
        <taxon>Pseudomonadati</taxon>
        <taxon>Pseudomonadota</taxon>
        <taxon>Alphaproteobacteria</taxon>
        <taxon>Hyphomicrobiales</taxon>
        <taxon>Reyranellaceae</taxon>
        <taxon>Reyranella</taxon>
    </lineage>
</organism>
<dbReference type="SUPFAM" id="SSF53850">
    <property type="entry name" value="Periplasmic binding protein-like II"/>
    <property type="match status" value="1"/>
</dbReference>
<proteinExistence type="inferred from homology"/>
<evidence type="ECO:0000313" key="4">
    <source>
        <dbReference type="Proteomes" id="UP000321058"/>
    </source>
</evidence>
<dbReference type="AlphaFoldDB" id="A0A512N7S7"/>
<evidence type="ECO:0000313" key="3">
    <source>
        <dbReference type="EMBL" id="GEP54731.1"/>
    </source>
</evidence>
<evidence type="ECO:0000256" key="1">
    <source>
        <dbReference type="ARBA" id="ARBA00006987"/>
    </source>
</evidence>